<gene>
    <name evidence="1" type="ORF">HMPREF0663_11688</name>
</gene>
<evidence type="ECO:0000313" key="1">
    <source>
        <dbReference type="EMBL" id="EFZ36775.1"/>
    </source>
</evidence>
<dbReference type="AlphaFoldDB" id="E7RR87"/>
<dbReference type="HOGENOM" id="CLU_2383719_0_0_10"/>
<dbReference type="Proteomes" id="UP000005580">
    <property type="component" value="Unassembled WGS sequence"/>
</dbReference>
<keyword evidence="2" id="KW-1185">Reference proteome</keyword>
<sequence>MIEAYKTQHGEAPKDLTAVGIPLNNNESREYEGETFYYNNMNDGTYMLCFARNSDDNHVYYSLLKTWMHGFYTNLAYGEKGVLRQNIHGTTIPR</sequence>
<evidence type="ECO:0000313" key="2">
    <source>
        <dbReference type="Proteomes" id="UP000005580"/>
    </source>
</evidence>
<organism evidence="1 2">
    <name type="scientific">Hoylesella oralis ATCC 33269</name>
    <dbReference type="NCBI Taxonomy" id="873533"/>
    <lineage>
        <taxon>Bacteria</taxon>
        <taxon>Pseudomonadati</taxon>
        <taxon>Bacteroidota</taxon>
        <taxon>Bacteroidia</taxon>
        <taxon>Bacteroidales</taxon>
        <taxon>Prevotellaceae</taxon>
        <taxon>Hoylesella</taxon>
    </lineage>
</organism>
<proteinExistence type="predicted"/>
<protein>
    <submittedName>
        <fullName evidence="1">Uncharacterized protein</fullName>
    </submittedName>
</protein>
<accession>E7RR87</accession>
<reference evidence="1" key="1">
    <citation type="submission" date="2011-01" db="EMBL/GenBank/DDBJ databases">
        <authorList>
            <person name="Muzny D."/>
            <person name="Qin X."/>
            <person name="Buhay C."/>
            <person name="Dugan-Rocha S."/>
            <person name="Ding Y."/>
            <person name="Chen G."/>
            <person name="Hawes A."/>
            <person name="Holder M."/>
            <person name="Jhangiani S."/>
            <person name="Johnson A."/>
            <person name="Khan Z."/>
            <person name="Li Z."/>
            <person name="Liu W."/>
            <person name="Liu X."/>
            <person name="Perez L."/>
            <person name="Shen H."/>
            <person name="Wang Q."/>
            <person name="Watt J."/>
            <person name="Xi L."/>
            <person name="Xin Y."/>
            <person name="Zhou J."/>
            <person name="Deng J."/>
            <person name="Jiang H."/>
            <person name="Liu Y."/>
            <person name="Qu J."/>
            <person name="Song X.-Z."/>
            <person name="Zhang L."/>
            <person name="Villasana D."/>
            <person name="Johnson A."/>
            <person name="Liu J."/>
            <person name="Liyanage D."/>
            <person name="Lorensuhewa L."/>
            <person name="Robinson T."/>
            <person name="Song A."/>
            <person name="Song B.-B."/>
            <person name="Dinh H."/>
            <person name="Thornton R."/>
            <person name="Coyle M."/>
            <person name="Francisco L."/>
            <person name="Jackson L."/>
            <person name="Javaid M."/>
            <person name="Korchina V."/>
            <person name="Kovar C."/>
            <person name="Mata R."/>
            <person name="Mathew T."/>
            <person name="Ngo R."/>
            <person name="Nguyen L."/>
            <person name="Nguyen N."/>
            <person name="Okwuonu G."/>
            <person name="Ongeri F."/>
            <person name="Pham C."/>
            <person name="Simmons D."/>
            <person name="Wilczek-Boney K."/>
            <person name="Hale W."/>
            <person name="Jakkamsetti A."/>
            <person name="Pham P."/>
            <person name="Ruth R."/>
            <person name="San Lucas F."/>
            <person name="Warren J."/>
            <person name="Zhang J."/>
            <person name="Zhao Z."/>
            <person name="Zhou C."/>
            <person name="Zhu D."/>
            <person name="Lee S."/>
            <person name="Bess C."/>
            <person name="Blankenburg K."/>
            <person name="Forbes L."/>
            <person name="Fu Q."/>
            <person name="Gubbala S."/>
            <person name="Hirani K."/>
            <person name="Jayaseelan J.C."/>
            <person name="Lara F."/>
            <person name="Munidasa M."/>
            <person name="Palculict T."/>
            <person name="Patil S."/>
            <person name="Pu L.-L."/>
            <person name="Saada N."/>
            <person name="Tang L."/>
            <person name="Weissenberger G."/>
            <person name="Zhu Y."/>
            <person name="Hemphill L."/>
            <person name="Shang Y."/>
            <person name="Youmans B."/>
            <person name="Ayvaz T."/>
            <person name="Ross M."/>
            <person name="Santibanez J."/>
            <person name="Aqrawi P."/>
            <person name="Gross S."/>
            <person name="Joshi V."/>
            <person name="Fowler G."/>
            <person name="Nazareth L."/>
            <person name="Reid J."/>
            <person name="Worley K."/>
            <person name="Petrosino J."/>
            <person name="Highlander S."/>
            <person name="Gibbs R."/>
        </authorList>
    </citation>
    <scope>NUCLEOTIDE SEQUENCE [LARGE SCALE GENOMIC DNA]</scope>
    <source>
        <strain evidence="1">ATCC 33269</strain>
    </source>
</reference>
<comment type="caution">
    <text evidence="1">The sequence shown here is derived from an EMBL/GenBank/DDBJ whole genome shotgun (WGS) entry which is preliminary data.</text>
</comment>
<name>E7RR87_9BACT</name>
<dbReference type="RefSeq" id="WP_004369853.1">
    <property type="nucleotide sequence ID" value="NZ_GL833119.1"/>
</dbReference>
<dbReference type="EMBL" id="AEPE02000005">
    <property type="protein sequence ID" value="EFZ36775.1"/>
    <property type="molecule type" value="Genomic_DNA"/>
</dbReference>